<evidence type="ECO:0000313" key="1">
    <source>
        <dbReference type="EMBL" id="MEC6832970.1"/>
    </source>
</evidence>
<keyword evidence="2" id="KW-1185">Reference proteome</keyword>
<accession>A0ABU6L998</accession>
<protein>
    <recommendedName>
        <fullName evidence="3">Gp5/Type VI secretion system Vgr protein OB-fold domain-containing protein</fullName>
    </recommendedName>
</protein>
<evidence type="ECO:0008006" key="3">
    <source>
        <dbReference type="Google" id="ProtNLM"/>
    </source>
</evidence>
<sequence>MNNSNAQNRSNPTGDMPHAYQATVINVDHPQGLFLAQIRLIGLWDNVPDQSLPWAEFLLPLGCKQNQGGHVPVDVNDIVWVDFPRLGDTRYPRITGSCYYAPEGKSQLPSDKIYGKGSDGEPPAPQLSLKDNVYERYGLQEYKTTAGTWGVVHIETGTRLEISKAGIVVHAEGDGFRSSTGNTTEKVGGNLIIEVQGNASLKAAQLDFESAGAVNFKAGGEFSVKASDAKWQLG</sequence>
<gene>
    <name evidence="1" type="ORF">VXS06_14480</name>
</gene>
<dbReference type="Proteomes" id="UP001306119">
    <property type="component" value="Unassembled WGS sequence"/>
</dbReference>
<name>A0ABU6L998_9GAMM</name>
<evidence type="ECO:0000313" key="2">
    <source>
        <dbReference type="Proteomes" id="UP001306119"/>
    </source>
</evidence>
<comment type="caution">
    <text evidence="1">The sequence shown here is derived from an EMBL/GenBank/DDBJ whole genome shotgun (WGS) entry which is preliminary data.</text>
</comment>
<organism evidence="1 2">
    <name type="scientific">Photobacterium toruni</name>
    <dbReference type="NCBI Taxonomy" id="1935446"/>
    <lineage>
        <taxon>Bacteria</taxon>
        <taxon>Pseudomonadati</taxon>
        <taxon>Pseudomonadota</taxon>
        <taxon>Gammaproteobacteria</taxon>
        <taxon>Vibrionales</taxon>
        <taxon>Vibrionaceae</taxon>
        <taxon>Photobacterium</taxon>
    </lineage>
</organism>
<dbReference type="EMBL" id="JAYXUG010000013">
    <property type="protein sequence ID" value="MEC6832970.1"/>
    <property type="molecule type" value="Genomic_DNA"/>
</dbReference>
<reference evidence="1 2" key="1">
    <citation type="submission" date="2024-01" db="EMBL/GenBank/DDBJ databases">
        <title>Active colonisers of the gastrointestinal tract of Atlantic salmon farmed in a warm water region.</title>
        <authorList>
            <person name="Bowman J.P."/>
        </authorList>
    </citation>
    <scope>NUCLEOTIDE SEQUENCE [LARGE SCALE GENOMIC DNA]</scope>
    <source>
        <strain evidence="1 2">S3MW1</strain>
    </source>
</reference>
<proteinExistence type="predicted"/>
<dbReference type="Gene3D" id="2.40.50.260">
    <property type="entry name" value="Nucleic acid-binding protein domain"/>
    <property type="match status" value="1"/>
</dbReference>
<dbReference type="RefSeq" id="WP_327775271.1">
    <property type="nucleotide sequence ID" value="NZ_JAYXUG010000013.1"/>
</dbReference>